<dbReference type="PANTHER" id="PTHR30336:SF6">
    <property type="entry name" value="INTEGRAL MEMBRANE PROTEIN"/>
    <property type="match status" value="1"/>
</dbReference>
<dbReference type="Proteomes" id="UP001056708">
    <property type="component" value="Chromosome"/>
</dbReference>
<organism evidence="3 4">
    <name type="scientific">Phormidium yuhuli AB48</name>
    <dbReference type="NCBI Taxonomy" id="2940671"/>
    <lineage>
        <taxon>Bacteria</taxon>
        <taxon>Bacillati</taxon>
        <taxon>Cyanobacteriota</taxon>
        <taxon>Cyanophyceae</taxon>
        <taxon>Oscillatoriophycideae</taxon>
        <taxon>Oscillatoriales</taxon>
        <taxon>Oscillatoriaceae</taxon>
        <taxon>Phormidium</taxon>
        <taxon>Phormidium yuhuli</taxon>
    </lineage>
</organism>
<dbReference type="CDD" id="cd06259">
    <property type="entry name" value="YdcF-like"/>
    <property type="match status" value="1"/>
</dbReference>
<gene>
    <name evidence="3" type="ORF">NEA10_12885</name>
</gene>
<dbReference type="EMBL" id="CP098611">
    <property type="protein sequence ID" value="USR89766.1"/>
    <property type="molecule type" value="Genomic_DNA"/>
</dbReference>
<accession>A0ABY5ALY5</accession>
<evidence type="ECO:0000313" key="3">
    <source>
        <dbReference type="EMBL" id="USR89766.1"/>
    </source>
</evidence>
<keyword evidence="1" id="KW-0472">Membrane</keyword>
<keyword evidence="1" id="KW-0812">Transmembrane</keyword>
<dbReference type="Pfam" id="PF02698">
    <property type="entry name" value="DUF218"/>
    <property type="match status" value="1"/>
</dbReference>
<evidence type="ECO:0000256" key="1">
    <source>
        <dbReference type="SAM" id="Phobius"/>
    </source>
</evidence>
<dbReference type="RefSeq" id="WP_252660935.1">
    <property type="nucleotide sequence ID" value="NZ_CP098611.1"/>
</dbReference>
<sequence length="198" mass="21831">MVLPWVGGAIALVLLTSLLLSLSVMYATRARRFKTLGSVPPRPVAIVFGAGVWEDGTPSPMLADRVLAGVALYQQGNVQQLLMSGDNQTPDYNEVDPMIQLARASGVPERAIWGDRLGLSTYETCRRARDEYGICEAILVSQRYHLPRAVYIAQRLGLDVVGYGVPDWGVYRHRSMLSYSLREFMALGKAIAQTWGDS</sequence>
<feature type="transmembrane region" description="Helical" evidence="1">
    <location>
        <begin position="6"/>
        <end position="27"/>
    </location>
</feature>
<feature type="domain" description="DUF218" evidence="2">
    <location>
        <begin position="44"/>
        <end position="168"/>
    </location>
</feature>
<evidence type="ECO:0000313" key="4">
    <source>
        <dbReference type="Proteomes" id="UP001056708"/>
    </source>
</evidence>
<evidence type="ECO:0000259" key="2">
    <source>
        <dbReference type="Pfam" id="PF02698"/>
    </source>
</evidence>
<proteinExistence type="predicted"/>
<dbReference type="PANTHER" id="PTHR30336">
    <property type="entry name" value="INNER MEMBRANE PROTEIN, PROBABLE PERMEASE"/>
    <property type="match status" value="1"/>
</dbReference>
<reference evidence="3" key="1">
    <citation type="submission" date="2022-06" db="EMBL/GenBank/DDBJ databases">
        <title>Genome sequence of Phormidium yuhuli AB48 isolated from an industrial photobioreactor environment.</title>
        <authorList>
            <person name="Qiu Y."/>
            <person name="Noonan A.J.C."/>
            <person name="Dofher K."/>
            <person name="Koch M."/>
            <person name="Kieft B."/>
            <person name="Lin X."/>
            <person name="Ziels R.M."/>
            <person name="Hallam S.J."/>
        </authorList>
    </citation>
    <scope>NUCLEOTIDE SEQUENCE</scope>
    <source>
        <strain evidence="3">AB48</strain>
    </source>
</reference>
<dbReference type="InterPro" id="IPR051599">
    <property type="entry name" value="Cell_Envelope_Assoc"/>
</dbReference>
<keyword evidence="1" id="KW-1133">Transmembrane helix</keyword>
<protein>
    <submittedName>
        <fullName evidence="3">YdcF family protein</fullName>
    </submittedName>
</protein>
<dbReference type="InterPro" id="IPR003848">
    <property type="entry name" value="DUF218"/>
</dbReference>
<name>A0ABY5ALY5_9CYAN</name>
<keyword evidence="4" id="KW-1185">Reference proteome</keyword>